<name>A0ABN9Y3R5_9DINO</name>
<comment type="caution">
    <text evidence="3">The sequence shown here is derived from an EMBL/GenBank/DDBJ whole genome shotgun (WGS) entry which is preliminary data.</text>
</comment>
<dbReference type="Proteomes" id="UP001189429">
    <property type="component" value="Unassembled WGS sequence"/>
</dbReference>
<feature type="coiled-coil region" evidence="1">
    <location>
        <begin position="115"/>
        <end position="149"/>
    </location>
</feature>
<evidence type="ECO:0000256" key="1">
    <source>
        <dbReference type="SAM" id="Coils"/>
    </source>
</evidence>
<gene>
    <name evidence="3" type="ORF">PCOR1329_LOCUS81099</name>
</gene>
<evidence type="ECO:0000313" key="4">
    <source>
        <dbReference type="Proteomes" id="UP001189429"/>
    </source>
</evidence>
<feature type="non-terminal residue" evidence="3">
    <location>
        <position position="233"/>
    </location>
</feature>
<keyword evidence="4" id="KW-1185">Reference proteome</keyword>
<reference evidence="3" key="1">
    <citation type="submission" date="2023-10" db="EMBL/GenBank/DDBJ databases">
        <authorList>
            <person name="Chen Y."/>
            <person name="Shah S."/>
            <person name="Dougan E. K."/>
            <person name="Thang M."/>
            <person name="Chan C."/>
        </authorList>
    </citation>
    <scope>NUCLEOTIDE SEQUENCE [LARGE SCALE GENOMIC DNA]</scope>
</reference>
<feature type="compositionally biased region" description="Gly residues" evidence="2">
    <location>
        <begin position="37"/>
        <end position="48"/>
    </location>
</feature>
<organism evidence="3 4">
    <name type="scientific">Prorocentrum cordatum</name>
    <dbReference type="NCBI Taxonomy" id="2364126"/>
    <lineage>
        <taxon>Eukaryota</taxon>
        <taxon>Sar</taxon>
        <taxon>Alveolata</taxon>
        <taxon>Dinophyceae</taxon>
        <taxon>Prorocentrales</taxon>
        <taxon>Prorocentraceae</taxon>
        <taxon>Prorocentrum</taxon>
    </lineage>
</organism>
<evidence type="ECO:0000313" key="3">
    <source>
        <dbReference type="EMBL" id="CAK0905367.1"/>
    </source>
</evidence>
<protein>
    <submittedName>
        <fullName evidence="3">Uncharacterized protein</fullName>
    </submittedName>
</protein>
<keyword evidence="1" id="KW-0175">Coiled coil</keyword>
<proteinExistence type="predicted"/>
<sequence>MCGRQVTLYKPKGGEQDDHANDIVELDSKSDKATKGTGKGKGGAGKGGTQPDQATPPASRLQLLQQTISTASAPLLLKLLQDELAKVQAASTPTQSPEEALRLAAGAWRDATLRHDQAVNAVVKAQENLTKAQQRERAAALDLAKAEQAWQIAAHGLASDMGIAPKEKDILFQVQIAEEFFAGGLEGLDIEQQDLEAVMEGKRSEAQRWQVRMKELRQKVYERFAKKRRAVDE</sequence>
<accession>A0ABN9Y3R5</accession>
<feature type="region of interest" description="Disordered" evidence="2">
    <location>
        <begin position="1"/>
        <end position="58"/>
    </location>
</feature>
<evidence type="ECO:0000256" key="2">
    <source>
        <dbReference type="SAM" id="MobiDB-lite"/>
    </source>
</evidence>
<feature type="compositionally biased region" description="Basic and acidic residues" evidence="2">
    <location>
        <begin position="12"/>
        <end position="34"/>
    </location>
</feature>
<dbReference type="EMBL" id="CAUYUJ010021548">
    <property type="protein sequence ID" value="CAK0905367.1"/>
    <property type="molecule type" value="Genomic_DNA"/>
</dbReference>